<evidence type="ECO:0000313" key="3">
    <source>
        <dbReference type="Proteomes" id="UP000549394"/>
    </source>
</evidence>
<reference evidence="2 3" key="1">
    <citation type="submission" date="2020-08" db="EMBL/GenBank/DDBJ databases">
        <authorList>
            <person name="Hejnol A."/>
        </authorList>
    </citation>
    <scope>NUCLEOTIDE SEQUENCE [LARGE SCALE GENOMIC DNA]</scope>
</reference>
<gene>
    <name evidence="2" type="ORF">DGYR_LOCUS5382</name>
</gene>
<proteinExistence type="predicted"/>
<accession>A0A7I8VKK2</accession>
<comment type="caution">
    <text evidence="2">The sequence shown here is derived from an EMBL/GenBank/DDBJ whole genome shotgun (WGS) entry which is preliminary data.</text>
</comment>
<dbReference type="Proteomes" id="UP000549394">
    <property type="component" value="Unassembled WGS sequence"/>
</dbReference>
<sequence length="173" mass="18993">MHGFPAFTPMVAFDQKMVAFTGKEVLVSSQPDSARARADSIVSGILRSRENSINTLGIPGVLSREPSHVTLGVPSRQGTFKLRRSFESIPESVRRSVSRESLGGVGEHAHTSQNNDGSERRERTGNGRPAPPTYEEAIAEGTFESDEEADADDENDERQVNTRFLYNISILES</sequence>
<dbReference type="AlphaFoldDB" id="A0A7I8VKK2"/>
<feature type="compositionally biased region" description="Acidic residues" evidence="1">
    <location>
        <begin position="143"/>
        <end position="156"/>
    </location>
</feature>
<keyword evidence="3" id="KW-1185">Reference proteome</keyword>
<evidence type="ECO:0000256" key="1">
    <source>
        <dbReference type="SAM" id="MobiDB-lite"/>
    </source>
</evidence>
<protein>
    <submittedName>
        <fullName evidence="2">DgyrCDS5637</fullName>
    </submittedName>
</protein>
<organism evidence="2 3">
    <name type="scientific">Dimorphilus gyrociliatus</name>
    <dbReference type="NCBI Taxonomy" id="2664684"/>
    <lineage>
        <taxon>Eukaryota</taxon>
        <taxon>Metazoa</taxon>
        <taxon>Spiralia</taxon>
        <taxon>Lophotrochozoa</taxon>
        <taxon>Annelida</taxon>
        <taxon>Polychaeta</taxon>
        <taxon>Polychaeta incertae sedis</taxon>
        <taxon>Dinophilidae</taxon>
        <taxon>Dimorphilus</taxon>
    </lineage>
</organism>
<name>A0A7I8VKK2_9ANNE</name>
<feature type="region of interest" description="Disordered" evidence="1">
    <location>
        <begin position="93"/>
        <end position="160"/>
    </location>
</feature>
<evidence type="ECO:0000313" key="2">
    <source>
        <dbReference type="EMBL" id="CAD5116788.1"/>
    </source>
</evidence>
<dbReference type="EMBL" id="CAJFCJ010000007">
    <property type="protein sequence ID" value="CAD5116788.1"/>
    <property type="molecule type" value="Genomic_DNA"/>
</dbReference>